<evidence type="ECO:0000259" key="15">
    <source>
        <dbReference type="Pfam" id="PF01433"/>
    </source>
</evidence>
<dbReference type="InterPro" id="IPR024571">
    <property type="entry name" value="ERAP1-like_C_dom"/>
</dbReference>
<dbReference type="FunFam" id="2.60.40.1730:FF:000002">
    <property type="entry name" value="Aminopeptidase"/>
    <property type="match status" value="1"/>
</dbReference>
<dbReference type="SUPFAM" id="SSF55486">
    <property type="entry name" value="Metalloproteases ('zincins'), catalytic domain"/>
    <property type="match status" value="1"/>
</dbReference>
<evidence type="ECO:0000256" key="8">
    <source>
        <dbReference type="ARBA" id="ARBA00022833"/>
    </source>
</evidence>
<evidence type="ECO:0000256" key="10">
    <source>
        <dbReference type="ARBA" id="ARBA00052895"/>
    </source>
</evidence>
<dbReference type="Gene3D" id="2.60.40.1910">
    <property type="match status" value="1"/>
</dbReference>
<comment type="catalytic activity">
    <reaction evidence="10">
        <text>Release of an N-terminal amino acid, preferentially alanine, from a wide range of peptides, amides and arylamides.</text>
        <dbReference type="EC" id="3.4.11.14"/>
    </reaction>
</comment>
<dbReference type="Pfam" id="PF11838">
    <property type="entry name" value="ERAP1_C"/>
    <property type="match status" value="1"/>
</dbReference>
<comment type="cofactor">
    <cofactor evidence="12 14">
        <name>Zn(2+)</name>
        <dbReference type="ChEBI" id="CHEBI:29105"/>
    </cofactor>
    <text evidence="12 14">Binds 1 zinc ion per subunit.</text>
</comment>
<dbReference type="AlphaFoldDB" id="A0A158R5B1"/>
<keyword evidence="4" id="KW-0963">Cytoplasm</keyword>
<dbReference type="FunFam" id="1.10.390.10:FF:000006">
    <property type="entry name" value="Puromycin-sensitive aminopeptidase"/>
    <property type="match status" value="1"/>
</dbReference>
<dbReference type="InterPro" id="IPR014782">
    <property type="entry name" value="Peptidase_M1_dom"/>
</dbReference>
<dbReference type="SUPFAM" id="SSF63737">
    <property type="entry name" value="Leukotriene A4 hydrolase N-terminal domain"/>
    <property type="match status" value="1"/>
</dbReference>
<dbReference type="InterPro" id="IPR042097">
    <property type="entry name" value="Aminopeptidase_N-like_N_sf"/>
</dbReference>
<dbReference type="GO" id="GO:0016285">
    <property type="term" value="F:alanyl aminopeptidase activity"/>
    <property type="evidence" value="ECO:0007669"/>
    <property type="project" value="UniProtKB-EC"/>
</dbReference>
<evidence type="ECO:0000313" key="19">
    <source>
        <dbReference type="WBParaSite" id="SMUV_0000616901-mRNA-1"/>
    </source>
</evidence>
<dbReference type="CDD" id="cd09601">
    <property type="entry name" value="M1_APN-Q_like"/>
    <property type="match status" value="1"/>
</dbReference>
<dbReference type="Gene3D" id="2.60.40.1730">
    <property type="entry name" value="tricorn interacting facor f3 domain"/>
    <property type="match status" value="1"/>
</dbReference>
<evidence type="ECO:0000313" key="18">
    <source>
        <dbReference type="Proteomes" id="UP000046393"/>
    </source>
</evidence>
<dbReference type="GO" id="GO:0016020">
    <property type="term" value="C:membrane"/>
    <property type="evidence" value="ECO:0007669"/>
    <property type="project" value="TreeGrafter"/>
</dbReference>
<dbReference type="InterPro" id="IPR027268">
    <property type="entry name" value="Peptidase_M4/M1_CTD_sf"/>
</dbReference>
<feature type="domain" description="Aminopeptidase N-like N-terminal" evidence="17">
    <location>
        <begin position="16"/>
        <end position="210"/>
    </location>
</feature>
<accession>A0A158R5B1</accession>
<dbReference type="GO" id="GO:0070006">
    <property type="term" value="F:metalloaminopeptidase activity"/>
    <property type="evidence" value="ECO:0007669"/>
    <property type="project" value="TreeGrafter"/>
</dbReference>
<feature type="active site" description="Proton acceptor" evidence="11">
    <location>
        <position position="318"/>
    </location>
</feature>
<evidence type="ECO:0000256" key="2">
    <source>
        <dbReference type="ARBA" id="ARBA00010136"/>
    </source>
</evidence>
<evidence type="ECO:0000259" key="16">
    <source>
        <dbReference type="Pfam" id="PF11838"/>
    </source>
</evidence>
<dbReference type="GO" id="GO:0043171">
    <property type="term" value="P:peptide catabolic process"/>
    <property type="evidence" value="ECO:0007669"/>
    <property type="project" value="TreeGrafter"/>
</dbReference>
<dbReference type="InterPro" id="IPR001930">
    <property type="entry name" value="Peptidase_M1"/>
</dbReference>
<keyword evidence="9 14" id="KW-0482">Metalloprotease</keyword>
<evidence type="ECO:0000256" key="5">
    <source>
        <dbReference type="ARBA" id="ARBA00022670"/>
    </source>
</evidence>
<comment type="subcellular location">
    <subcellularLocation>
        <location evidence="1">Cytoplasm</location>
    </subcellularLocation>
</comment>
<dbReference type="Pfam" id="PF17900">
    <property type="entry name" value="Peptidase_M1_N"/>
    <property type="match status" value="1"/>
</dbReference>
<reference evidence="19" key="1">
    <citation type="submission" date="2016-04" db="UniProtKB">
        <authorList>
            <consortium name="WormBaseParasite"/>
        </authorList>
    </citation>
    <scope>IDENTIFICATION</scope>
</reference>
<evidence type="ECO:0000256" key="4">
    <source>
        <dbReference type="ARBA" id="ARBA00022490"/>
    </source>
</evidence>
<protein>
    <recommendedName>
        <fullName evidence="14">Aminopeptidase</fullName>
        <ecNumber evidence="14">3.4.11.-</ecNumber>
    </recommendedName>
</protein>
<dbReference type="InterPro" id="IPR050344">
    <property type="entry name" value="Peptidase_M1_aminopeptidases"/>
</dbReference>
<evidence type="ECO:0000256" key="11">
    <source>
        <dbReference type="PIRSR" id="PIRSR634016-1"/>
    </source>
</evidence>
<evidence type="ECO:0000256" key="6">
    <source>
        <dbReference type="ARBA" id="ARBA00022723"/>
    </source>
</evidence>
<evidence type="ECO:0000256" key="13">
    <source>
        <dbReference type="PIRSR" id="PIRSR634016-4"/>
    </source>
</evidence>
<dbReference type="PRINTS" id="PR00756">
    <property type="entry name" value="ALADIPTASE"/>
</dbReference>
<keyword evidence="8 12" id="KW-0862">Zinc</keyword>
<dbReference type="GO" id="GO:0006508">
    <property type="term" value="P:proteolysis"/>
    <property type="evidence" value="ECO:0007669"/>
    <property type="project" value="UniProtKB-KW"/>
</dbReference>
<proteinExistence type="inferred from homology"/>
<keyword evidence="18" id="KW-1185">Reference proteome</keyword>
<dbReference type="Proteomes" id="UP000046393">
    <property type="component" value="Unplaced"/>
</dbReference>
<evidence type="ECO:0000256" key="14">
    <source>
        <dbReference type="RuleBase" id="RU364040"/>
    </source>
</evidence>
<dbReference type="WBParaSite" id="SMUV_0000616901-mRNA-1">
    <property type="protein sequence ID" value="SMUV_0000616901-mRNA-1"/>
    <property type="gene ID" value="SMUV_0000616901"/>
</dbReference>
<keyword evidence="6 12" id="KW-0479">Metal-binding</keyword>
<name>A0A158R5B1_9BILA</name>
<dbReference type="GO" id="GO:0005737">
    <property type="term" value="C:cytoplasm"/>
    <property type="evidence" value="ECO:0007669"/>
    <property type="project" value="UniProtKB-SubCell"/>
</dbReference>
<dbReference type="InterPro" id="IPR045357">
    <property type="entry name" value="Aminopeptidase_N-like_N"/>
</dbReference>
<feature type="domain" description="ERAP1-like C-terminal" evidence="16">
    <location>
        <begin position="542"/>
        <end position="865"/>
    </location>
</feature>
<dbReference type="EC" id="3.4.11.-" evidence="14"/>
<keyword evidence="7 14" id="KW-0378">Hydrolase</keyword>
<dbReference type="Gene3D" id="1.25.50.20">
    <property type="match status" value="1"/>
</dbReference>
<evidence type="ECO:0000256" key="9">
    <source>
        <dbReference type="ARBA" id="ARBA00023049"/>
    </source>
</evidence>
<dbReference type="Gene3D" id="1.10.390.10">
    <property type="entry name" value="Neutral Protease Domain 2"/>
    <property type="match status" value="1"/>
</dbReference>
<feature type="site" description="Transition state stabilizer" evidence="13">
    <location>
        <position position="403"/>
    </location>
</feature>
<feature type="binding site" evidence="12">
    <location>
        <position position="340"/>
    </location>
    <ligand>
        <name>Zn(2+)</name>
        <dbReference type="ChEBI" id="CHEBI:29105"/>
        <note>catalytic</note>
    </ligand>
</feature>
<evidence type="ECO:0000256" key="12">
    <source>
        <dbReference type="PIRSR" id="PIRSR634016-3"/>
    </source>
</evidence>
<feature type="domain" description="Peptidase M1 membrane alanine aminopeptidase" evidence="15">
    <location>
        <begin position="245"/>
        <end position="462"/>
    </location>
</feature>
<evidence type="ECO:0000256" key="7">
    <source>
        <dbReference type="ARBA" id="ARBA00022801"/>
    </source>
</evidence>
<dbReference type="GO" id="GO:0042277">
    <property type="term" value="F:peptide binding"/>
    <property type="evidence" value="ECO:0007669"/>
    <property type="project" value="TreeGrafter"/>
</dbReference>
<evidence type="ECO:0000256" key="1">
    <source>
        <dbReference type="ARBA" id="ARBA00004496"/>
    </source>
</evidence>
<keyword evidence="5 14" id="KW-0645">Protease</keyword>
<dbReference type="STRING" id="451379.A0A158R5B1"/>
<keyword evidence="3 14" id="KW-0031">Aminopeptidase</keyword>
<evidence type="ECO:0000256" key="3">
    <source>
        <dbReference type="ARBA" id="ARBA00022438"/>
    </source>
</evidence>
<dbReference type="PANTHER" id="PTHR11533:SF174">
    <property type="entry name" value="PUROMYCIN-SENSITIVE AMINOPEPTIDASE-RELATED"/>
    <property type="match status" value="1"/>
</dbReference>
<feature type="binding site" evidence="12">
    <location>
        <position position="321"/>
    </location>
    <ligand>
        <name>Zn(2+)</name>
        <dbReference type="ChEBI" id="CHEBI:29105"/>
        <note>catalytic</note>
    </ligand>
</feature>
<dbReference type="Pfam" id="PF01433">
    <property type="entry name" value="Peptidase_M1"/>
    <property type="match status" value="1"/>
</dbReference>
<dbReference type="FunFam" id="2.60.40.1910:FF:000002">
    <property type="entry name" value="Aminopeptidase"/>
    <property type="match status" value="1"/>
</dbReference>
<organism evidence="18 19">
    <name type="scientific">Syphacia muris</name>
    <dbReference type="NCBI Taxonomy" id="451379"/>
    <lineage>
        <taxon>Eukaryota</taxon>
        <taxon>Metazoa</taxon>
        <taxon>Ecdysozoa</taxon>
        <taxon>Nematoda</taxon>
        <taxon>Chromadorea</taxon>
        <taxon>Rhabditida</taxon>
        <taxon>Spirurina</taxon>
        <taxon>Oxyuridomorpha</taxon>
        <taxon>Oxyuroidea</taxon>
        <taxon>Oxyuridae</taxon>
        <taxon>Syphacia</taxon>
    </lineage>
</organism>
<evidence type="ECO:0000259" key="17">
    <source>
        <dbReference type="Pfam" id="PF17900"/>
    </source>
</evidence>
<dbReference type="GO" id="GO:0005615">
    <property type="term" value="C:extracellular space"/>
    <property type="evidence" value="ECO:0007669"/>
    <property type="project" value="TreeGrafter"/>
</dbReference>
<comment type="similarity">
    <text evidence="2 14">Belongs to the peptidase M1 family.</text>
</comment>
<feature type="binding site" evidence="12">
    <location>
        <position position="317"/>
    </location>
    <ligand>
        <name>Zn(2+)</name>
        <dbReference type="ChEBI" id="CHEBI:29105"/>
        <note>catalytic</note>
    </ligand>
</feature>
<sequence length="887" mass="101253">MTCAAVKFERLPEFAKPTHYNIKLTPDLKTFEFHGDEKIDLTGFNEKVQPIFQILKATDYLKLHASEINIKQAALKLADGTIFHNLSVNYDKQWTTVTVKLPKSIDPQNANLLLKFVGTLNDKMRGFYRSSYKDMDGKQQYIATTQFESTYARLAFPCWDEPVYKAKFDITLEVDDHYTALSNMNTIDEQVKNGKKIVKYATTPLMSTYLIAFAVGDFEFIESKTKSGCITRLYTVPGKTKNGEFALNLGTKAIDWYNDWFGITYPLPKCDLIAIPDFSNGAMENWGLVTYREVALLVDEAKSSTRQKSRVALIVAHELAHLWFGDLVTMKWWTDLWLKEGFASFMEYMFVGSNYPEYKIWLHFVNDEMAPGFGLDSLRSSHPIEIEIDNPNELDEIYDNITYAKSNSVNRMLCNYLGEKTFQKGLQMYLRKFQYSNALTNDLWDMLSEASGQDIGALMSTWTKQMGFPLVSVSQVINGNKRTLKLKQARFLADGGLDENNQLWQVPVTISTSADSGAIKHRFLLTKREQEVTFDDIHPNDWVKINAGTTGFYRVEYSPDMLEALLRDVSSKKLPAIDRYGMTDDLFALVKAGRICATQFLSFLAASADEDEYIVWGALNAGISNLVSVLRNADDTTLLPRFNRYLIKILSPIGKKLGWEAKEGEDLQVAMLRALILGRLGRCGHEETIHIARKKFKDHIENRTELHPDLRLAIYTIIGQNDGEKGMEQLKKLYESVGFGEVERHCVVAMAQCQDEHLLKQFFKYAVEEKKVRAQDLMLLFYGARMTKVGQDFIWPYFKENTTTWLSCFGDVNSSLFQHCFKASCDEHCSAAIAKDVENYVHTALDECAARTLDRTTKQIIESIRLNEKLLKNNVDAISNYLKKNGF</sequence>
<dbReference type="InterPro" id="IPR034016">
    <property type="entry name" value="M1_APN-typ"/>
</dbReference>
<dbReference type="PANTHER" id="PTHR11533">
    <property type="entry name" value="PROTEASE M1 ZINC METALLOPROTEASE"/>
    <property type="match status" value="1"/>
</dbReference>
<dbReference type="GO" id="GO:0008270">
    <property type="term" value="F:zinc ion binding"/>
    <property type="evidence" value="ECO:0007669"/>
    <property type="project" value="UniProtKB-UniRule"/>
</dbReference>